<feature type="region of interest" description="Disordered" evidence="1">
    <location>
        <begin position="130"/>
        <end position="149"/>
    </location>
</feature>
<evidence type="ECO:0000313" key="4">
    <source>
        <dbReference type="Proteomes" id="UP001500466"/>
    </source>
</evidence>
<feature type="region of interest" description="Disordered" evidence="1">
    <location>
        <begin position="165"/>
        <end position="199"/>
    </location>
</feature>
<name>A0ABP9HP55_9ACTN</name>
<evidence type="ECO:0000256" key="1">
    <source>
        <dbReference type="SAM" id="MobiDB-lite"/>
    </source>
</evidence>
<proteinExistence type="predicted"/>
<keyword evidence="4" id="KW-1185">Reference proteome</keyword>
<gene>
    <name evidence="3" type="ORF">GCM10023205_47930</name>
</gene>
<accession>A0ABP9HP55</accession>
<dbReference type="Proteomes" id="UP001500466">
    <property type="component" value="Unassembled WGS sequence"/>
</dbReference>
<dbReference type="EMBL" id="BAABHS010000017">
    <property type="protein sequence ID" value="GAA4975459.1"/>
    <property type="molecule type" value="Genomic_DNA"/>
</dbReference>
<keyword evidence="2" id="KW-1133">Transmembrane helix</keyword>
<keyword evidence="2" id="KW-0812">Transmembrane</keyword>
<protein>
    <submittedName>
        <fullName evidence="3">Uncharacterized protein</fullName>
    </submittedName>
</protein>
<feature type="compositionally biased region" description="Basic residues" evidence="1">
    <location>
        <begin position="179"/>
        <end position="199"/>
    </location>
</feature>
<feature type="transmembrane region" description="Helical" evidence="2">
    <location>
        <begin position="54"/>
        <end position="78"/>
    </location>
</feature>
<evidence type="ECO:0000256" key="2">
    <source>
        <dbReference type="SAM" id="Phobius"/>
    </source>
</evidence>
<keyword evidence="2" id="KW-0472">Membrane</keyword>
<feature type="transmembrane region" description="Helical" evidence="2">
    <location>
        <begin position="26"/>
        <end position="47"/>
    </location>
</feature>
<reference evidence="4" key="1">
    <citation type="journal article" date="2019" name="Int. J. Syst. Evol. Microbiol.">
        <title>The Global Catalogue of Microorganisms (GCM) 10K type strain sequencing project: providing services to taxonomists for standard genome sequencing and annotation.</title>
        <authorList>
            <consortium name="The Broad Institute Genomics Platform"/>
            <consortium name="The Broad Institute Genome Sequencing Center for Infectious Disease"/>
            <person name="Wu L."/>
            <person name="Ma J."/>
        </authorList>
    </citation>
    <scope>NUCLEOTIDE SEQUENCE [LARGE SCALE GENOMIC DNA]</scope>
    <source>
        <strain evidence="4">JCM 17986</strain>
    </source>
</reference>
<evidence type="ECO:0000313" key="3">
    <source>
        <dbReference type="EMBL" id="GAA4975459.1"/>
    </source>
</evidence>
<sequence length="199" mass="22330">MQAVQPQPVAVVGAIGHREPGDETTVMVAVAVAVFSAVFWAVFLTVLGMAVFRVAVFLTVFRVAMFRVAVFVLGVAVLRDVDGPRAVPARRQVPADVRQRVADPRRMRDHRVRLGPGHRRPHRGEDVVVPRTRHSADHQGRCRRRPVGEPRSVRAEFRLQCEALAGRAGQRHRQDGRTARRRRAKPRAQAHRRAPSRHA</sequence>
<comment type="caution">
    <text evidence="3">The sequence shown here is derived from an EMBL/GenBank/DDBJ whole genome shotgun (WGS) entry which is preliminary data.</text>
</comment>
<organism evidence="3 4">
    <name type="scientific">Yinghuangia aomiensis</name>
    <dbReference type="NCBI Taxonomy" id="676205"/>
    <lineage>
        <taxon>Bacteria</taxon>
        <taxon>Bacillati</taxon>
        <taxon>Actinomycetota</taxon>
        <taxon>Actinomycetes</taxon>
        <taxon>Kitasatosporales</taxon>
        <taxon>Streptomycetaceae</taxon>
        <taxon>Yinghuangia</taxon>
    </lineage>
</organism>